<feature type="transmembrane region" description="Helical" evidence="3">
    <location>
        <begin position="7"/>
        <end position="27"/>
    </location>
</feature>
<feature type="repeat" description="TPR" evidence="1">
    <location>
        <begin position="54"/>
        <end position="87"/>
    </location>
</feature>
<evidence type="ECO:0000313" key="6">
    <source>
        <dbReference type="Proteomes" id="UP000199139"/>
    </source>
</evidence>
<evidence type="ECO:0000256" key="2">
    <source>
        <dbReference type="SAM" id="Coils"/>
    </source>
</evidence>
<dbReference type="Pfam" id="PF12895">
    <property type="entry name" value="ANAPC3"/>
    <property type="match status" value="1"/>
</dbReference>
<reference evidence="5 6" key="1">
    <citation type="submission" date="2016-10" db="EMBL/GenBank/DDBJ databases">
        <authorList>
            <person name="de Groot N.N."/>
        </authorList>
    </citation>
    <scope>NUCLEOTIDE SEQUENCE [LARGE SCALE GENOMIC DNA]</scope>
    <source>
        <strain evidence="5 6">DSM 17074</strain>
    </source>
</reference>
<dbReference type="InterPro" id="IPR011990">
    <property type="entry name" value="TPR-like_helical_dom_sf"/>
</dbReference>
<gene>
    <name evidence="4" type="ORF">HMI01_19570</name>
    <name evidence="5" type="ORF">SAMN05421668_11210</name>
</gene>
<keyword evidence="1" id="KW-0802">TPR repeat</keyword>
<dbReference type="PROSITE" id="PS50293">
    <property type="entry name" value="TPR_REGION"/>
    <property type="match status" value="1"/>
</dbReference>
<feature type="repeat" description="TPR" evidence="1">
    <location>
        <begin position="213"/>
        <end position="246"/>
    </location>
</feature>
<evidence type="ECO:0000256" key="3">
    <source>
        <dbReference type="SAM" id="Phobius"/>
    </source>
</evidence>
<sequence length="369" mass="43235">MQRKNKYIIIFIVILSTLLTINIKNIISPNKNNQELSNDIENEEELVDIEKEKIETLEELVALYEKEEKYDDAVEIYNELLLLDTQNDQYLYSLAICYLEIEEYELALEFLKAYDEVKSHHPTTLFLISQVYLLLGEFEHAQQIANDAVAATKINNTDPQYYAEWSEIVDSFDVKKEEAWVDVIEGLPLNSMKLKASETAIKDYHNANKYPHEHILYNAGLLHNQYGKYDQAIQYFKERINIYPNLKSSYVLLAENYYLTKNISELNALLKMVEENDWILEEKLISAFITSTQGDYEISREGFDNLAYTGEYQDIIFSNLTRLSLRFSDHTSAQDYYNTFMGLELKDFSYWQSTVNELSDGIDRMLEIE</sequence>
<dbReference type="Proteomes" id="UP000199139">
    <property type="component" value="Unassembled WGS sequence"/>
</dbReference>
<proteinExistence type="predicted"/>
<evidence type="ECO:0000256" key="1">
    <source>
        <dbReference type="PROSITE-ProRule" id="PRU00339"/>
    </source>
</evidence>
<keyword evidence="3" id="KW-0472">Membrane</keyword>
<dbReference type="SMART" id="SM00028">
    <property type="entry name" value="TPR"/>
    <property type="match status" value="3"/>
</dbReference>
<keyword evidence="2" id="KW-0175">Coiled coil</keyword>
<dbReference type="SUPFAM" id="SSF48452">
    <property type="entry name" value="TPR-like"/>
    <property type="match status" value="2"/>
</dbReference>
<dbReference type="AlphaFoldDB" id="A0A1I6T2F0"/>
<accession>A0A1I6T2F0</accession>
<dbReference type="PANTHER" id="PTHR12558:SF13">
    <property type="entry name" value="CELL DIVISION CYCLE PROTEIN 27 HOMOLOG"/>
    <property type="match status" value="1"/>
</dbReference>
<evidence type="ECO:0000313" key="4">
    <source>
        <dbReference type="EMBL" id="GEM04969.1"/>
    </source>
</evidence>
<name>A0A1I6T2F0_9BACI</name>
<keyword evidence="7" id="KW-1185">Reference proteome</keyword>
<dbReference type="EMBL" id="FPAI01000012">
    <property type="protein sequence ID" value="SFS83432.1"/>
    <property type="molecule type" value="Genomic_DNA"/>
</dbReference>
<keyword evidence="3" id="KW-0812">Transmembrane</keyword>
<keyword evidence="3" id="KW-1133">Transmembrane helix</keyword>
<dbReference type="PANTHER" id="PTHR12558">
    <property type="entry name" value="CELL DIVISION CYCLE 16,23,27"/>
    <property type="match status" value="1"/>
</dbReference>
<protein>
    <submittedName>
        <fullName evidence="5">Tetratricopeptide repeat-containing protein</fullName>
    </submittedName>
</protein>
<dbReference type="InterPro" id="IPR019734">
    <property type="entry name" value="TPR_rpt"/>
</dbReference>
<organism evidence="5 6">
    <name type="scientific">Halolactibacillus miurensis</name>
    <dbReference type="NCBI Taxonomy" id="306541"/>
    <lineage>
        <taxon>Bacteria</taxon>
        <taxon>Bacillati</taxon>
        <taxon>Bacillota</taxon>
        <taxon>Bacilli</taxon>
        <taxon>Bacillales</taxon>
        <taxon>Bacillaceae</taxon>
        <taxon>Halolactibacillus</taxon>
    </lineage>
</organism>
<dbReference type="Gene3D" id="1.25.40.10">
    <property type="entry name" value="Tetratricopeptide repeat domain"/>
    <property type="match status" value="2"/>
</dbReference>
<dbReference type="PROSITE" id="PS50005">
    <property type="entry name" value="TPR"/>
    <property type="match status" value="2"/>
</dbReference>
<evidence type="ECO:0000313" key="5">
    <source>
        <dbReference type="EMBL" id="SFS83432.1"/>
    </source>
</evidence>
<feature type="coiled-coil region" evidence="2">
    <location>
        <begin position="33"/>
        <end position="67"/>
    </location>
</feature>
<evidence type="ECO:0000313" key="7">
    <source>
        <dbReference type="Proteomes" id="UP000321773"/>
    </source>
</evidence>
<reference evidence="4 7" key="2">
    <citation type="submission" date="2019-07" db="EMBL/GenBank/DDBJ databases">
        <title>Whole genome shotgun sequence of Halolactibacillus miurensis NBRC 100873.</title>
        <authorList>
            <person name="Hosoyama A."/>
            <person name="Uohara A."/>
            <person name="Ohji S."/>
            <person name="Ichikawa N."/>
        </authorList>
    </citation>
    <scope>NUCLEOTIDE SEQUENCE [LARGE SCALE GENOMIC DNA]</scope>
    <source>
        <strain evidence="4 7">NBRC 100873</strain>
    </source>
</reference>
<dbReference type="EMBL" id="BJWJ01000021">
    <property type="protein sequence ID" value="GEM04969.1"/>
    <property type="molecule type" value="Genomic_DNA"/>
</dbReference>
<dbReference type="RefSeq" id="WP_062322540.1">
    <property type="nucleotide sequence ID" value="NZ_BJWJ01000021.1"/>
</dbReference>
<dbReference type="Pfam" id="PF13181">
    <property type="entry name" value="TPR_8"/>
    <property type="match status" value="1"/>
</dbReference>
<dbReference type="STRING" id="306541.SAMN05421668_11210"/>
<dbReference type="Proteomes" id="UP000321773">
    <property type="component" value="Unassembled WGS sequence"/>
</dbReference>